<dbReference type="Pfam" id="PF07727">
    <property type="entry name" value="RVT_2"/>
    <property type="match status" value="1"/>
</dbReference>
<evidence type="ECO:0000313" key="3">
    <source>
        <dbReference type="Proteomes" id="UP000765509"/>
    </source>
</evidence>
<gene>
    <name evidence="2" type="ORF">O181_080235</name>
</gene>
<dbReference type="OrthoDB" id="6764074at2759"/>
<keyword evidence="3" id="KW-1185">Reference proteome</keyword>
<sequence length="250" mass="28761">MRQDVVSLPLPVIKSHVPVMPVSSPEPITQCSNQQVVENTGNLPPSSAKRNYAYVPYYDKAPKDISQQIDPTNIVEGRRQRNHPPDRILLADVVTYSKEMSDPVKSNHWKEAMNLEFDSLMHHNTGKLVPYASNGKVIGGMWRLTKKRNEYGDVYRYKARWVVLGNHQEHMIQYFGTWASVGRNESFKAMVSLLANSNFIPYQFNIKTAFLHRDMDTTVYVKQVKGYEEVGKENWVWKLNKSLYGTKQAP</sequence>
<evidence type="ECO:0000313" key="2">
    <source>
        <dbReference type="EMBL" id="MBW0540520.1"/>
    </source>
</evidence>
<protein>
    <recommendedName>
        <fullName evidence="1">Reverse transcriptase Ty1/copia-type domain-containing protein</fullName>
    </recommendedName>
</protein>
<dbReference type="Proteomes" id="UP000765509">
    <property type="component" value="Unassembled WGS sequence"/>
</dbReference>
<dbReference type="EMBL" id="AVOT02045164">
    <property type="protein sequence ID" value="MBW0540520.1"/>
    <property type="molecule type" value="Genomic_DNA"/>
</dbReference>
<feature type="domain" description="Reverse transcriptase Ty1/copia-type" evidence="1">
    <location>
        <begin position="124"/>
        <end position="250"/>
    </location>
</feature>
<dbReference type="InterPro" id="IPR013103">
    <property type="entry name" value="RVT_2"/>
</dbReference>
<evidence type="ECO:0000259" key="1">
    <source>
        <dbReference type="Pfam" id="PF07727"/>
    </source>
</evidence>
<reference evidence="2" key="1">
    <citation type="submission" date="2021-03" db="EMBL/GenBank/DDBJ databases">
        <title>Draft genome sequence of rust myrtle Austropuccinia psidii MF-1, a brazilian biotype.</title>
        <authorList>
            <person name="Quecine M.C."/>
            <person name="Pachon D.M.R."/>
            <person name="Bonatelli M.L."/>
            <person name="Correr F.H."/>
            <person name="Franceschini L.M."/>
            <person name="Leite T.F."/>
            <person name="Margarido G.R.A."/>
            <person name="Almeida C.A."/>
            <person name="Ferrarezi J.A."/>
            <person name="Labate C.A."/>
        </authorList>
    </citation>
    <scope>NUCLEOTIDE SEQUENCE</scope>
    <source>
        <strain evidence="2">MF-1</strain>
    </source>
</reference>
<comment type="caution">
    <text evidence="2">The sequence shown here is derived from an EMBL/GenBank/DDBJ whole genome shotgun (WGS) entry which is preliminary data.</text>
</comment>
<organism evidence="2 3">
    <name type="scientific">Austropuccinia psidii MF-1</name>
    <dbReference type="NCBI Taxonomy" id="1389203"/>
    <lineage>
        <taxon>Eukaryota</taxon>
        <taxon>Fungi</taxon>
        <taxon>Dikarya</taxon>
        <taxon>Basidiomycota</taxon>
        <taxon>Pucciniomycotina</taxon>
        <taxon>Pucciniomycetes</taxon>
        <taxon>Pucciniales</taxon>
        <taxon>Sphaerophragmiaceae</taxon>
        <taxon>Austropuccinia</taxon>
    </lineage>
</organism>
<accession>A0A9Q3IIP4</accession>
<dbReference type="AlphaFoldDB" id="A0A9Q3IIP4"/>
<name>A0A9Q3IIP4_9BASI</name>
<proteinExistence type="predicted"/>